<feature type="region of interest" description="Disordered" evidence="1">
    <location>
        <begin position="201"/>
        <end position="243"/>
    </location>
</feature>
<dbReference type="InterPro" id="IPR029476">
    <property type="entry name" value="DNase_NucA_NucB"/>
</dbReference>
<proteinExistence type="predicted"/>
<evidence type="ECO:0000256" key="1">
    <source>
        <dbReference type="SAM" id="MobiDB-lite"/>
    </source>
</evidence>
<dbReference type="Pfam" id="PF14040">
    <property type="entry name" value="DNase_NucA_NucB"/>
    <property type="match status" value="1"/>
</dbReference>
<name>A0A1L5F402_CLOKL</name>
<organism evidence="3 4">
    <name type="scientific">Clostridium kluyveri</name>
    <dbReference type="NCBI Taxonomy" id="1534"/>
    <lineage>
        <taxon>Bacteria</taxon>
        <taxon>Bacillati</taxon>
        <taxon>Bacillota</taxon>
        <taxon>Clostridia</taxon>
        <taxon>Eubacteriales</taxon>
        <taxon>Clostridiaceae</taxon>
        <taxon>Clostridium</taxon>
    </lineage>
</organism>
<evidence type="ECO:0000313" key="4">
    <source>
        <dbReference type="Proteomes" id="UP000184604"/>
    </source>
</evidence>
<evidence type="ECO:0000259" key="2">
    <source>
        <dbReference type="Pfam" id="PF14040"/>
    </source>
</evidence>
<sequence>MIILHFEEDGGVSNGSIRINKTIAELTEAGWSGEAKDKFMEKHIKDQEFYTNLIEDIKYAKNALENEEKPRAVRLKKQSEDFENCIKRSGGGAALTNDDTGVLAPAGVALNAASLGLVTHGGAATIKSAHNFNEDLFSLIKGEGNKGVRDPNIIEVEISKNKYPESAKHIEDAIANGQPEVLTIDRAGSKANRKASLKGIDKVPGKDLDEYPPAMSKEGGNGASVRPINPSDNRGAGSTFGYKLRPYPNGTKIKYKITDD</sequence>
<dbReference type="AlphaFoldDB" id="A0A1L5F402"/>
<dbReference type="Proteomes" id="UP000184604">
    <property type="component" value="Chromosome"/>
</dbReference>
<gene>
    <name evidence="3" type="ORF">BS101_02550</name>
</gene>
<evidence type="ECO:0000313" key="3">
    <source>
        <dbReference type="EMBL" id="APM37707.1"/>
    </source>
</evidence>
<dbReference type="EMBL" id="CP018335">
    <property type="protein sequence ID" value="APM37707.1"/>
    <property type="molecule type" value="Genomic_DNA"/>
</dbReference>
<protein>
    <recommendedName>
        <fullName evidence="2">Deoxyribonuclease NucA/NucB domain-containing protein</fullName>
    </recommendedName>
</protein>
<accession>A0A1L5F402</accession>
<reference evidence="3 4" key="1">
    <citation type="submission" date="2016-12" db="EMBL/GenBank/DDBJ databases">
        <title>Complete genome sequence of Clostridium kluyveri JZZ isolated from the pit mud of a Chinese flavor liquor-making factory.</title>
        <authorList>
            <person name="Wang Y."/>
        </authorList>
    </citation>
    <scope>NUCLEOTIDE SEQUENCE [LARGE SCALE GENOMIC DNA]</scope>
    <source>
        <strain evidence="3 4">JZZ</strain>
    </source>
</reference>
<dbReference type="RefSeq" id="WP_073537395.1">
    <property type="nucleotide sequence ID" value="NZ_CP018335.1"/>
</dbReference>
<feature type="domain" description="Deoxyribonuclease NucA/NucB" evidence="2">
    <location>
        <begin position="188"/>
        <end position="241"/>
    </location>
</feature>